<dbReference type="InterPro" id="IPR027268">
    <property type="entry name" value="Peptidase_M4/M1_CTD_sf"/>
</dbReference>
<keyword evidence="6" id="KW-0482">Metalloprotease</keyword>
<dbReference type="Pfam" id="PF02868">
    <property type="entry name" value="Peptidase_M4_C"/>
    <property type="match status" value="1"/>
</dbReference>
<evidence type="ECO:0000313" key="9">
    <source>
        <dbReference type="EMBL" id="MCS0810314.1"/>
    </source>
</evidence>
<dbReference type="Proteomes" id="UP001206126">
    <property type="component" value="Unassembled WGS sequence"/>
</dbReference>
<sequence>MNLNKRLLAASMAAVPLLLGTTVEAASRAPSGPGMSMRMSGPVAPNPQQVVVLQSKLLDTRAKYGLDQDHGFLLAAQHPGSDGTYVSRFAHTYKGVRVYQSESVVVSDAAGNIVSESAADRRAGLGRGASAASLGQRFANFDVTPALTPQGAIEQLVRTGAPGASHVSPPTAELVIYPVLKRVRIPSAFHKRESQLNATDLVTQVAGYELAYLVKTRMINADRPLHRDAIVSAVDGRVLQQWNALQTETGVGKSQYNGQVPVSTSSSGGSFVMKDPLRGTGGRYGANTITNADHGSTAGEVYTNGTNTWGDGQQYVAGGSTTNANGQTAAVNALWGMMNTYDTLKNVLGWHSLDGNNTATYIAAHVYNNYDNAYYSDSCKCMFIGDGGTYFYSLGSVDVIGHEMGHGVTAATSNLAYYGESGGLNESASDINGEMTEAYARGGGTGSTVPSGNDWLIGMEISRSSDPLRWMYKPSKDGSSPDAWSSSIGGLDVHYSSGPNNRMFYFLSQGSKADSGSDYYSPYLTKSPRAMTGIGNDKAYRIWFRALTTKFTSSTDYADARAKVIQAAQELYGAGSREAIAVQRAYAAINVGADVDENTTGGPLVINAQPQSVTVAPGALASFSVGAIGGKPPYKYQWMRNGADIAGANNASYSLQAAANDNGARFSARVTDSASPAGTASSSAATLTVEASTPFERITNGGFESQAAGWFGTTGVIGSWVGYNNEVPYEGRYFAYLGGNGRTATESLRQTVNIPPSTKSATLTYALHIDTDEFSGSIAYDKLVVTVKNSAGTLLGTLATYSNLDKAPGYQLRSFDLTPYKGQLVTISFEMNEDYSLQTSFTLDKVSVITQ</sequence>
<feature type="domain" description="Ig-like" evidence="8">
    <location>
        <begin position="603"/>
        <end position="688"/>
    </location>
</feature>
<proteinExistence type="inferred from homology"/>
<dbReference type="InterPro" id="IPR023612">
    <property type="entry name" value="Peptidase_M4"/>
</dbReference>
<dbReference type="InterPro" id="IPR001570">
    <property type="entry name" value="Peptidase_M4_C_domain"/>
</dbReference>
<keyword evidence="3" id="KW-0479">Metal-binding</keyword>
<dbReference type="InterPro" id="IPR007110">
    <property type="entry name" value="Ig-like_dom"/>
</dbReference>
<gene>
    <name evidence="9" type="ORF">NX774_20520</name>
</gene>
<keyword evidence="5" id="KW-0862">Zinc</keyword>
<dbReference type="InterPro" id="IPR013783">
    <property type="entry name" value="Ig-like_fold"/>
</dbReference>
<dbReference type="CDD" id="cd09597">
    <property type="entry name" value="M4_TLP"/>
    <property type="match status" value="1"/>
</dbReference>
<keyword evidence="2" id="KW-0645">Protease</keyword>
<dbReference type="RefSeq" id="WP_258824145.1">
    <property type="nucleotide sequence ID" value="NZ_JANUHB010000006.1"/>
</dbReference>
<dbReference type="SUPFAM" id="SSF55486">
    <property type="entry name" value="Metalloproteases ('zincins'), catalytic domain"/>
    <property type="match status" value="1"/>
</dbReference>
<dbReference type="InterPro" id="IPR036179">
    <property type="entry name" value="Ig-like_dom_sf"/>
</dbReference>
<dbReference type="PANTHER" id="PTHR33794">
    <property type="entry name" value="BACILLOLYSIN"/>
    <property type="match status" value="1"/>
</dbReference>
<dbReference type="PROSITE" id="PS50835">
    <property type="entry name" value="IG_LIKE"/>
    <property type="match status" value="1"/>
</dbReference>
<evidence type="ECO:0000256" key="4">
    <source>
        <dbReference type="ARBA" id="ARBA00022801"/>
    </source>
</evidence>
<reference evidence="9 10" key="1">
    <citation type="submission" date="2022-08" db="EMBL/GenBank/DDBJ databases">
        <title>Reclassification of Massilia species as members of the genera Telluria, Duganella, Pseudoduganella, Mokoshia gen. nov. and Zemynaea gen. nov. using orthogonal and non-orthogonal genome-based approaches.</title>
        <authorList>
            <person name="Bowman J.P."/>
        </authorList>
    </citation>
    <scope>NUCLEOTIDE SEQUENCE [LARGE SCALE GENOMIC DNA]</scope>
    <source>
        <strain evidence="9 10">JCM 31605</strain>
    </source>
</reference>
<keyword evidence="7" id="KW-0732">Signal</keyword>
<dbReference type="EMBL" id="JANUHB010000006">
    <property type="protein sequence ID" value="MCS0810314.1"/>
    <property type="molecule type" value="Genomic_DNA"/>
</dbReference>
<feature type="chain" id="PRO_5045681279" evidence="7">
    <location>
        <begin position="26"/>
        <end position="851"/>
    </location>
</feature>
<evidence type="ECO:0000259" key="8">
    <source>
        <dbReference type="PROSITE" id="PS50835"/>
    </source>
</evidence>
<dbReference type="InterPro" id="IPR050728">
    <property type="entry name" value="Zinc_Metalloprotease_M4"/>
</dbReference>
<keyword evidence="4" id="KW-0378">Hydrolase</keyword>
<evidence type="ECO:0000256" key="1">
    <source>
        <dbReference type="ARBA" id="ARBA00009388"/>
    </source>
</evidence>
<evidence type="ECO:0000256" key="7">
    <source>
        <dbReference type="SAM" id="SignalP"/>
    </source>
</evidence>
<dbReference type="Pfam" id="PF01447">
    <property type="entry name" value="Peptidase_M4"/>
    <property type="match status" value="1"/>
</dbReference>
<comment type="similarity">
    <text evidence="1">Belongs to the peptidase M4 family.</text>
</comment>
<dbReference type="Gene3D" id="3.10.170.10">
    <property type="match status" value="1"/>
</dbReference>
<dbReference type="SUPFAM" id="SSF48726">
    <property type="entry name" value="Immunoglobulin"/>
    <property type="match status" value="1"/>
</dbReference>
<feature type="signal peptide" evidence="7">
    <location>
        <begin position="1"/>
        <end position="25"/>
    </location>
</feature>
<keyword evidence="10" id="KW-1185">Reference proteome</keyword>
<evidence type="ECO:0000256" key="5">
    <source>
        <dbReference type="ARBA" id="ARBA00022833"/>
    </source>
</evidence>
<accession>A0ABT2DGH6</accession>
<comment type="caution">
    <text evidence="9">The sequence shown here is derived from an EMBL/GenBank/DDBJ whole genome shotgun (WGS) entry which is preliminary data.</text>
</comment>
<dbReference type="Gene3D" id="1.10.390.10">
    <property type="entry name" value="Neutral Protease Domain 2"/>
    <property type="match status" value="1"/>
</dbReference>
<dbReference type="InterPro" id="IPR013856">
    <property type="entry name" value="Peptidase_M4_domain"/>
</dbReference>
<protein>
    <submittedName>
        <fullName evidence="9">M4 family metallopeptidase</fullName>
    </submittedName>
</protein>
<dbReference type="Gene3D" id="2.60.40.10">
    <property type="entry name" value="Immunoglobulins"/>
    <property type="match status" value="1"/>
</dbReference>
<evidence type="ECO:0000313" key="10">
    <source>
        <dbReference type="Proteomes" id="UP001206126"/>
    </source>
</evidence>
<evidence type="ECO:0000256" key="2">
    <source>
        <dbReference type="ARBA" id="ARBA00022670"/>
    </source>
</evidence>
<evidence type="ECO:0000256" key="3">
    <source>
        <dbReference type="ARBA" id="ARBA00022723"/>
    </source>
</evidence>
<dbReference type="PRINTS" id="PR00730">
    <property type="entry name" value="THERMOLYSIN"/>
</dbReference>
<organism evidence="9 10">
    <name type="scientific">Massilia agilis</name>
    <dbReference type="NCBI Taxonomy" id="1811226"/>
    <lineage>
        <taxon>Bacteria</taxon>
        <taxon>Pseudomonadati</taxon>
        <taxon>Pseudomonadota</taxon>
        <taxon>Betaproteobacteria</taxon>
        <taxon>Burkholderiales</taxon>
        <taxon>Oxalobacteraceae</taxon>
        <taxon>Telluria group</taxon>
        <taxon>Massilia</taxon>
    </lineage>
</organism>
<evidence type="ECO:0000256" key="6">
    <source>
        <dbReference type="ARBA" id="ARBA00023049"/>
    </source>
</evidence>
<dbReference type="PANTHER" id="PTHR33794:SF1">
    <property type="entry name" value="BACILLOLYSIN"/>
    <property type="match status" value="1"/>
</dbReference>
<name>A0ABT2DGH6_9BURK</name>